<dbReference type="EMBL" id="CAJVPT010045684">
    <property type="protein sequence ID" value="CAG8736677.1"/>
    <property type="molecule type" value="Genomic_DNA"/>
</dbReference>
<protein>
    <submittedName>
        <fullName evidence="1">10406_t:CDS:1</fullName>
    </submittedName>
</protein>
<evidence type="ECO:0000313" key="1">
    <source>
        <dbReference type="EMBL" id="CAG8736677.1"/>
    </source>
</evidence>
<keyword evidence="2" id="KW-1185">Reference proteome</keyword>
<organism evidence="1 2">
    <name type="scientific">Acaulospora colombiana</name>
    <dbReference type="NCBI Taxonomy" id="27376"/>
    <lineage>
        <taxon>Eukaryota</taxon>
        <taxon>Fungi</taxon>
        <taxon>Fungi incertae sedis</taxon>
        <taxon>Mucoromycota</taxon>
        <taxon>Glomeromycotina</taxon>
        <taxon>Glomeromycetes</taxon>
        <taxon>Diversisporales</taxon>
        <taxon>Acaulosporaceae</taxon>
        <taxon>Acaulospora</taxon>
    </lineage>
</organism>
<dbReference type="Proteomes" id="UP000789525">
    <property type="component" value="Unassembled WGS sequence"/>
</dbReference>
<proteinExistence type="predicted"/>
<sequence length="197" mass="22285">EFAPLEIVDLDSDDEYDPLFDDDPPPRKKKGKEKAVTPKTLKTVCAMCKDPLVMGATTEDRRNYALRCGHIVDGKCLWNIAKPAGAQEPETMEAEHDIDDQPIPGPSTAPQLDLSDPFFPTLREPISNRKKTRRNGRNETKLKSRKVPKSRGKLREELFEWTCPVPDCGRQHLSVRLLMEGAKWKCDPEKGAVLMFV</sequence>
<evidence type="ECO:0000313" key="2">
    <source>
        <dbReference type="Proteomes" id="UP000789525"/>
    </source>
</evidence>
<reference evidence="1" key="1">
    <citation type="submission" date="2021-06" db="EMBL/GenBank/DDBJ databases">
        <authorList>
            <person name="Kallberg Y."/>
            <person name="Tangrot J."/>
            <person name="Rosling A."/>
        </authorList>
    </citation>
    <scope>NUCLEOTIDE SEQUENCE</scope>
    <source>
        <strain evidence="1">CL356</strain>
    </source>
</reference>
<comment type="caution">
    <text evidence="1">The sequence shown here is derived from an EMBL/GenBank/DDBJ whole genome shotgun (WGS) entry which is preliminary data.</text>
</comment>
<name>A0ACA9Q545_9GLOM</name>
<feature type="non-terminal residue" evidence="1">
    <location>
        <position position="1"/>
    </location>
</feature>
<accession>A0ACA9Q545</accession>
<gene>
    <name evidence="1" type="ORF">ACOLOM_LOCUS11942</name>
</gene>